<feature type="non-terminal residue" evidence="3">
    <location>
        <position position="1"/>
    </location>
</feature>
<proteinExistence type="predicted"/>
<feature type="compositionally biased region" description="Basic and acidic residues" evidence="1">
    <location>
        <begin position="177"/>
        <end position="207"/>
    </location>
</feature>
<feature type="compositionally biased region" description="Low complexity" evidence="1">
    <location>
        <begin position="227"/>
        <end position="236"/>
    </location>
</feature>
<feature type="region of interest" description="Disordered" evidence="1">
    <location>
        <begin position="160"/>
        <end position="254"/>
    </location>
</feature>
<dbReference type="PANTHER" id="PTHR19932:SF10">
    <property type="entry name" value="WD REPEAT AND HMG-BOX DNA-BINDING PROTEIN 1"/>
    <property type="match status" value="1"/>
</dbReference>
<dbReference type="Proteomes" id="UP001150925">
    <property type="component" value="Unassembled WGS sequence"/>
</dbReference>
<dbReference type="GO" id="GO:0043596">
    <property type="term" value="C:nuclear replication fork"/>
    <property type="evidence" value="ECO:0007669"/>
    <property type="project" value="TreeGrafter"/>
</dbReference>
<feature type="compositionally biased region" description="Polar residues" evidence="1">
    <location>
        <begin position="336"/>
        <end position="356"/>
    </location>
</feature>
<gene>
    <name evidence="3" type="primary">mcl1_2</name>
    <name evidence="3" type="ORF">IWQ62_006355</name>
</gene>
<dbReference type="EMBL" id="JANBPY010003393">
    <property type="protein sequence ID" value="KAJ1951865.1"/>
    <property type="molecule type" value="Genomic_DNA"/>
</dbReference>
<keyword evidence="4" id="KW-1185">Reference proteome</keyword>
<evidence type="ECO:0000259" key="2">
    <source>
        <dbReference type="Pfam" id="PF20946"/>
    </source>
</evidence>
<evidence type="ECO:0000313" key="3">
    <source>
        <dbReference type="EMBL" id="KAJ1951865.1"/>
    </source>
</evidence>
<feature type="region of interest" description="Disordered" evidence="1">
    <location>
        <begin position="336"/>
        <end position="398"/>
    </location>
</feature>
<dbReference type="GO" id="GO:0000278">
    <property type="term" value="P:mitotic cell cycle"/>
    <property type="evidence" value="ECO:0007669"/>
    <property type="project" value="TreeGrafter"/>
</dbReference>
<dbReference type="OrthoDB" id="427368at2759"/>
<comment type="caution">
    <text evidence="3">The sequence shown here is derived from an EMBL/GenBank/DDBJ whole genome shotgun (WGS) entry which is preliminary data.</text>
</comment>
<name>A0A9W8AIL4_9FUNG</name>
<reference evidence="3" key="1">
    <citation type="submission" date="2022-07" db="EMBL/GenBank/DDBJ databases">
        <title>Phylogenomic reconstructions and comparative analyses of Kickxellomycotina fungi.</title>
        <authorList>
            <person name="Reynolds N.K."/>
            <person name="Stajich J.E."/>
            <person name="Barry K."/>
            <person name="Grigoriev I.V."/>
            <person name="Crous P."/>
            <person name="Smith M.E."/>
        </authorList>
    </citation>
    <scope>NUCLEOTIDE SEQUENCE</scope>
    <source>
        <strain evidence="3">RSA 1196</strain>
    </source>
</reference>
<dbReference type="GO" id="GO:0006281">
    <property type="term" value="P:DNA repair"/>
    <property type="evidence" value="ECO:0007669"/>
    <property type="project" value="TreeGrafter"/>
</dbReference>
<evidence type="ECO:0000256" key="1">
    <source>
        <dbReference type="SAM" id="MobiDB-lite"/>
    </source>
</evidence>
<feature type="compositionally biased region" description="Basic and acidic residues" evidence="1">
    <location>
        <begin position="357"/>
        <end position="366"/>
    </location>
</feature>
<dbReference type="InterPro" id="IPR048591">
    <property type="entry name" value="WDHD1/CFT4_hel"/>
</dbReference>
<sequence length="398" mass="43947">VCSCREEASFSKRRRAKYSLKRLPPVPQVIRPVITPVDMQMPLLHLDQATTQVEDKLVRTTLFALNRRSDPRPLEFHSELALRNADPAILRESLQEDKLTLQLIQSACKMDRIQRALDLATMLHLPKSLDGAIKIAMFYRYGALAERINLVKESRCMDEDEEIEAQDGGTLTQYGGDRTHRDPKQQGHDGRRNGHQNSDRDATRRLDSVQGTAPVAPRPRQNACDVSSSSYSVRSLESPEKHTEEESHHSTGGMVTDSVAKTITVETGGPNETSGTASELNGTDPSKVTHPPVHNPFAVTQSKAKGHHTLVDNEHLSRSNSFFNVVDGIMNTYQASNSNQEASGQETTTGNRSSSEPSRKASDNRKRPAQATLGTFALGATKKKMKESSSDDAPIIDE</sequence>
<dbReference type="Pfam" id="PF20946">
    <property type="entry name" value="Ctf4_C"/>
    <property type="match status" value="1"/>
</dbReference>
<dbReference type="GO" id="GO:0003682">
    <property type="term" value="F:chromatin binding"/>
    <property type="evidence" value="ECO:0007669"/>
    <property type="project" value="TreeGrafter"/>
</dbReference>
<feature type="compositionally biased region" description="Basic and acidic residues" evidence="1">
    <location>
        <begin position="237"/>
        <end position="249"/>
    </location>
</feature>
<dbReference type="GO" id="GO:0006261">
    <property type="term" value="P:DNA-templated DNA replication"/>
    <property type="evidence" value="ECO:0007669"/>
    <property type="project" value="TreeGrafter"/>
</dbReference>
<organism evidence="3 4">
    <name type="scientific">Dispira parvispora</name>
    <dbReference type="NCBI Taxonomy" id="1520584"/>
    <lineage>
        <taxon>Eukaryota</taxon>
        <taxon>Fungi</taxon>
        <taxon>Fungi incertae sedis</taxon>
        <taxon>Zoopagomycota</taxon>
        <taxon>Kickxellomycotina</taxon>
        <taxon>Dimargaritomycetes</taxon>
        <taxon>Dimargaritales</taxon>
        <taxon>Dimargaritaceae</taxon>
        <taxon>Dispira</taxon>
    </lineage>
</organism>
<accession>A0A9W8AIL4</accession>
<dbReference type="PANTHER" id="PTHR19932">
    <property type="entry name" value="WD REPEAT AND HMG-BOX DNA BINDING PROTEIN"/>
    <property type="match status" value="1"/>
</dbReference>
<dbReference type="AlphaFoldDB" id="A0A9W8AIL4"/>
<protein>
    <submittedName>
        <fullName evidence="3">DNA polymerase alpha accessory factor Mcl1</fullName>
    </submittedName>
</protein>
<evidence type="ECO:0000313" key="4">
    <source>
        <dbReference type="Proteomes" id="UP001150925"/>
    </source>
</evidence>
<feature type="domain" description="WDHD1/CFT4 helical bundle" evidence="2">
    <location>
        <begin position="86"/>
        <end position="157"/>
    </location>
</feature>